<name>A0ABV1KVK2_9BACL</name>
<dbReference type="RefSeq" id="WP_232186458.1">
    <property type="nucleotide sequence ID" value="NZ_JAIOAP010000008.1"/>
</dbReference>
<comment type="caution">
    <text evidence="1">The sequence shown here is derived from an EMBL/GenBank/DDBJ whole genome shotgun (WGS) entry which is preliminary data.</text>
</comment>
<dbReference type="Proteomes" id="UP001493487">
    <property type="component" value="Unassembled WGS sequence"/>
</dbReference>
<protein>
    <recommendedName>
        <fullName evidence="3">DUF4309 domain-containing protein</fullName>
    </recommendedName>
</protein>
<proteinExistence type="predicted"/>
<organism evidence="1 2">
    <name type="scientific">Cohnella silvisoli</name>
    <dbReference type="NCBI Taxonomy" id="2873699"/>
    <lineage>
        <taxon>Bacteria</taxon>
        <taxon>Bacillati</taxon>
        <taxon>Bacillota</taxon>
        <taxon>Bacilli</taxon>
        <taxon>Bacillales</taxon>
        <taxon>Paenibacillaceae</taxon>
        <taxon>Cohnella</taxon>
    </lineage>
</organism>
<sequence>MNSFIKIFAVLITVLLLYIYPISTAMNQQDDISELVALRATTAFVDAVRDKGGITPTMYNDFVSALEATGNTFDVRMEHDSKKVVPIYDDPTRPETFKDSYEIQYDAFINAQILPVLFPSNQLAKDDPSRRYKMRAGDSFAVVVRNTNRTVGTLFFDFLNNANSPNEKIVIPYGGAVRNEMD</sequence>
<accession>A0ABV1KVK2</accession>
<evidence type="ECO:0008006" key="3">
    <source>
        <dbReference type="Google" id="ProtNLM"/>
    </source>
</evidence>
<evidence type="ECO:0000313" key="1">
    <source>
        <dbReference type="EMBL" id="MEQ4484089.1"/>
    </source>
</evidence>
<gene>
    <name evidence="1" type="ORF">QJS35_16950</name>
</gene>
<dbReference type="EMBL" id="JASKHM010000009">
    <property type="protein sequence ID" value="MEQ4484089.1"/>
    <property type="molecule type" value="Genomic_DNA"/>
</dbReference>
<reference evidence="1 2" key="1">
    <citation type="journal article" date="2023" name="Genome Announc.">
        <title>Pan-Genome Analyses of the Genus Cohnella and Proposal of the Novel Species Cohnella silvisoli sp. nov., Isolated from Forest Soil.</title>
        <authorList>
            <person name="Wang C."/>
            <person name="Mao L."/>
            <person name="Bao G."/>
            <person name="Zhu H."/>
        </authorList>
    </citation>
    <scope>NUCLEOTIDE SEQUENCE [LARGE SCALE GENOMIC DNA]</scope>
    <source>
        <strain evidence="1 2">NL03-T5-1</strain>
    </source>
</reference>
<evidence type="ECO:0000313" key="2">
    <source>
        <dbReference type="Proteomes" id="UP001493487"/>
    </source>
</evidence>
<keyword evidence="2" id="KW-1185">Reference proteome</keyword>